<dbReference type="InterPro" id="IPR020602">
    <property type="entry name" value="GTP_CycHdrlase_I_dom"/>
</dbReference>
<evidence type="ECO:0000259" key="10">
    <source>
        <dbReference type="Pfam" id="PF01227"/>
    </source>
</evidence>
<dbReference type="GO" id="GO:0003934">
    <property type="term" value="F:GTP cyclohydrolase I activity"/>
    <property type="evidence" value="ECO:0007669"/>
    <property type="project" value="UniProtKB-UniRule"/>
</dbReference>
<dbReference type="FunFam" id="3.30.1130.10:FF:000001">
    <property type="entry name" value="GTP cyclohydrolase 1"/>
    <property type="match status" value="1"/>
</dbReference>
<keyword evidence="5 8" id="KW-0554">One-carbon metabolism</keyword>
<dbReference type="InterPro" id="IPR001474">
    <property type="entry name" value="GTP_CycHdrlase_I"/>
</dbReference>
<comment type="subunit">
    <text evidence="8">Homopolymer.</text>
</comment>
<evidence type="ECO:0000256" key="4">
    <source>
        <dbReference type="ARBA" id="ARBA00011857"/>
    </source>
</evidence>
<proteinExistence type="inferred from homology"/>
<dbReference type="GO" id="GO:0006730">
    <property type="term" value="P:one-carbon metabolic process"/>
    <property type="evidence" value="ECO:0007669"/>
    <property type="project" value="UniProtKB-UniRule"/>
</dbReference>
<comment type="pathway">
    <text evidence="2 8">Cofactor biosynthesis; 7,8-dihydroneopterin triphosphate biosynthesis; 7,8-dihydroneopterin triphosphate from GTP: step 1/1.</text>
</comment>
<keyword evidence="8" id="KW-0547">Nucleotide-binding</keyword>
<evidence type="ECO:0000256" key="6">
    <source>
        <dbReference type="ARBA" id="ARBA00022801"/>
    </source>
</evidence>
<organism evidence="11">
    <name type="scientific">uncultured alpha proteobacterium EBAC2C11</name>
    <dbReference type="NCBI Taxonomy" id="295349"/>
    <lineage>
        <taxon>Bacteria</taxon>
        <taxon>Pseudomonadati</taxon>
        <taxon>Pseudomonadota</taxon>
        <taxon>Alphaproteobacteria</taxon>
        <taxon>Candidatus Puniceispirillales</taxon>
        <taxon>environmental samples</taxon>
    </lineage>
</organism>
<dbReference type="UniPathway" id="UPA00848">
    <property type="reaction ID" value="UER00151"/>
</dbReference>
<dbReference type="GO" id="GO:0008270">
    <property type="term" value="F:zinc ion binding"/>
    <property type="evidence" value="ECO:0007669"/>
    <property type="project" value="UniProtKB-UniRule"/>
</dbReference>
<feature type="binding site" evidence="8">
    <location>
        <position position="176"/>
    </location>
    <ligand>
        <name>Zn(2+)</name>
        <dbReference type="ChEBI" id="CHEBI:29105"/>
    </ligand>
</feature>
<dbReference type="AlphaFoldDB" id="Q5UF29"/>
<feature type="region of interest" description="Disordered" evidence="9">
    <location>
        <begin position="1"/>
        <end position="33"/>
    </location>
</feature>
<evidence type="ECO:0000256" key="9">
    <source>
        <dbReference type="SAM" id="MobiDB-lite"/>
    </source>
</evidence>
<keyword evidence="7 8" id="KW-0342">GTP-binding</keyword>
<gene>
    <name evidence="8" type="primary">folE</name>
    <name evidence="11" type="ORF">Red2C11_8</name>
</gene>
<comment type="subunit">
    <text evidence="4">Toroid-shaped homodecamer, composed of two pentamers of five dimers.</text>
</comment>
<evidence type="ECO:0000256" key="7">
    <source>
        <dbReference type="ARBA" id="ARBA00023134"/>
    </source>
</evidence>
<comment type="similarity">
    <text evidence="3 8">Belongs to the GTP cyclohydrolase I family.</text>
</comment>
<dbReference type="PROSITE" id="PS00859">
    <property type="entry name" value="GTP_CYCLOHYDROL_1_1"/>
    <property type="match status" value="1"/>
</dbReference>
<dbReference type="InterPro" id="IPR018234">
    <property type="entry name" value="GTP_CycHdrlase_I_CS"/>
</dbReference>
<dbReference type="NCBIfam" id="NF006826">
    <property type="entry name" value="PRK09347.1-3"/>
    <property type="match status" value="1"/>
</dbReference>
<dbReference type="PANTHER" id="PTHR11109:SF7">
    <property type="entry name" value="GTP CYCLOHYDROLASE 1"/>
    <property type="match status" value="1"/>
</dbReference>
<evidence type="ECO:0000256" key="2">
    <source>
        <dbReference type="ARBA" id="ARBA00005080"/>
    </source>
</evidence>
<dbReference type="GO" id="GO:0046654">
    <property type="term" value="P:tetrahydrofolate biosynthetic process"/>
    <property type="evidence" value="ECO:0007669"/>
    <property type="project" value="UniProtKB-UniRule"/>
</dbReference>
<dbReference type="Gene3D" id="3.30.1130.10">
    <property type="match status" value="1"/>
</dbReference>
<evidence type="ECO:0000313" key="11">
    <source>
        <dbReference type="EMBL" id="AAV31611.1"/>
    </source>
</evidence>
<dbReference type="HAMAP" id="MF_00223">
    <property type="entry name" value="FolE"/>
    <property type="match status" value="1"/>
</dbReference>
<keyword evidence="8" id="KW-0862">Zinc</keyword>
<protein>
    <recommendedName>
        <fullName evidence="8">GTP cyclohydrolase 1</fullName>
        <ecNumber evidence="8">3.5.4.16</ecNumber>
    </recommendedName>
    <alternativeName>
        <fullName evidence="8">GTP cyclohydrolase I</fullName>
        <shortName evidence="8">GTP-CH-I</shortName>
    </alternativeName>
</protein>
<keyword evidence="6 8" id="KW-0378">Hydrolase</keyword>
<accession>Q5UF29</accession>
<dbReference type="GO" id="GO:0006729">
    <property type="term" value="P:tetrahydrobiopterin biosynthetic process"/>
    <property type="evidence" value="ECO:0007669"/>
    <property type="project" value="TreeGrafter"/>
</dbReference>
<dbReference type="NCBIfam" id="NF006825">
    <property type="entry name" value="PRK09347.1-2"/>
    <property type="match status" value="1"/>
</dbReference>
<dbReference type="PANTHER" id="PTHR11109">
    <property type="entry name" value="GTP CYCLOHYDROLASE I"/>
    <property type="match status" value="1"/>
</dbReference>
<evidence type="ECO:0000256" key="8">
    <source>
        <dbReference type="HAMAP-Rule" id="MF_00223"/>
    </source>
</evidence>
<dbReference type="EC" id="3.5.4.16" evidence="8"/>
<evidence type="ECO:0000256" key="1">
    <source>
        <dbReference type="ARBA" id="ARBA00001052"/>
    </source>
</evidence>
<dbReference type="GO" id="GO:0005737">
    <property type="term" value="C:cytoplasm"/>
    <property type="evidence" value="ECO:0007669"/>
    <property type="project" value="TreeGrafter"/>
</dbReference>
<evidence type="ECO:0000256" key="3">
    <source>
        <dbReference type="ARBA" id="ARBA00008085"/>
    </source>
</evidence>
<name>Q5UF29_9PROT</name>
<dbReference type="Pfam" id="PF01227">
    <property type="entry name" value="GTP_cyclohydroI"/>
    <property type="match status" value="1"/>
</dbReference>
<reference evidence="11" key="1">
    <citation type="submission" date="2004-09" db="EMBL/GenBank/DDBJ databases">
        <title>SAR116.</title>
        <authorList>
            <person name="Sabehi G."/>
            <person name="Beja O."/>
        </authorList>
    </citation>
    <scope>NUCLEOTIDE SEQUENCE</scope>
</reference>
<keyword evidence="8" id="KW-0479">Metal-binding</keyword>
<dbReference type="NCBIfam" id="TIGR00063">
    <property type="entry name" value="folE"/>
    <property type="match status" value="1"/>
</dbReference>
<comment type="catalytic activity">
    <reaction evidence="1 8">
        <text>GTP + H2O = 7,8-dihydroneopterin 3'-triphosphate + formate + H(+)</text>
        <dbReference type="Rhea" id="RHEA:17473"/>
        <dbReference type="ChEBI" id="CHEBI:15377"/>
        <dbReference type="ChEBI" id="CHEBI:15378"/>
        <dbReference type="ChEBI" id="CHEBI:15740"/>
        <dbReference type="ChEBI" id="CHEBI:37565"/>
        <dbReference type="ChEBI" id="CHEBI:58462"/>
        <dbReference type="EC" id="3.5.4.16"/>
    </reaction>
</comment>
<dbReference type="InterPro" id="IPR043134">
    <property type="entry name" value="GTP-CH-I_N"/>
</dbReference>
<feature type="binding site" evidence="8">
    <location>
        <position position="108"/>
    </location>
    <ligand>
        <name>Zn(2+)</name>
        <dbReference type="ChEBI" id="CHEBI:29105"/>
    </ligand>
</feature>
<sequence length="215" mass="24171">MMTPYDTGDPKEATDAKDAVLNSSTTRTPSRQEAEQAVDVLLRWIGEDPSREGLAGTPSRVVRAWKEFCSGYQENPAQLLERTFEEVEGYDDMVMLRNIRLESHCEHHLVPILGIAHIAYLPNRRVVGISKLARVLDGFSRRLQTQETLTAQVADCIQNVLQPKGVAVLIDAQHQCMTTRGVRKPDVSMITSRFTGIFKADESLSRRFLDQTKIS</sequence>
<feature type="domain" description="GTP cyclohydrolase I" evidence="10">
    <location>
        <begin position="35"/>
        <end position="211"/>
    </location>
</feature>
<dbReference type="SUPFAM" id="SSF55620">
    <property type="entry name" value="Tetrahydrobiopterin biosynthesis enzymes-like"/>
    <property type="match status" value="1"/>
</dbReference>
<feature type="compositionally biased region" description="Basic and acidic residues" evidence="9">
    <location>
        <begin position="8"/>
        <end position="18"/>
    </location>
</feature>
<dbReference type="EMBL" id="AY744399">
    <property type="protein sequence ID" value="AAV31611.1"/>
    <property type="molecule type" value="Genomic_DNA"/>
</dbReference>
<dbReference type="InterPro" id="IPR043133">
    <property type="entry name" value="GTP-CH-I_C/QueF"/>
</dbReference>
<dbReference type="GO" id="GO:0005525">
    <property type="term" value="F:GTP binding"/>
    <property type="evidence" value="ECO:0007669"/>
    <property type="project" value="UniProtKB-KW"/>
</dbReference>
<dbReference type="Gene3D" id="1.10.286.10">
    <property type="match status" value="1"/>
</dbReference>
<feature type="binding site" evidence="8">
    <location>
        <position position="105"/>
    </location>
    <ligand>
        <name>Zn(2+)</name>
        <dbReference type="ChEBI" id="CHEBI:29105"/>
    </ligand>
</feature>
<feature type="compositionally biased region" description="Polar residues" evidence="9">
    <location>
        <begin position="21"/>
        <end position="31"/>
    </location>
</feature>
<evidence type="ECO:0000256" key="5">
    <source>
        <dbReference type="ARBA" id="ARBA00022563"/>
    </source>
</evidence>